<dbReference type="InterPro" id="IPR017871">
    <property type="entry name" value="ABC_transporter-like_CS"/>
</dbReference>
<dbReference type="InterPro" id="IPR013563">
    <property type="entry name" value="Oligopep_ABC_C"/>
</dbReference>
<protein>
    <submittedName>
        <fullName evidence="9">ABC transporter ATP-binding protein</fullName>
    </submittedName>
</protein>
<keyword evidence="3" id="KW-0813">Transport</keyword>
<reference evidence="9 10" key="1">
    <citation type="submission" date="2018-12" db="EMBL/GenBank/DDBJ databases">
        <authorList>
            <person name="Yu L."/>
        </authorList>
    </citation>
    <scope>NUCLEOTIDE SEQUENCE [LARGE SCALE GENOMIC DNA]</scope>
    <source>
        <strain evidence="9 10">S5H2222</strain>
    </source>
</reference>
<dbReference type="InterPro" id="IPR003439">
    <property type="entry name" value="ABC_transporter-like_ATP-bd"/>
</dbReference>
<evidence type="ECO:0000256" key="3">
    <source>
        <dbReference type="ARBA" id="ARBA00022448"/>
    </source>
</evidence>
<evidence type="ECO:0000256" key="4">
    <source>
        <dbReference type="ARBA" id="ARBA00022475"/>
    </source>
</evidence>
<dbReference type="PANTHER" id="PTHR43297">
    <property type="entry name" value="OLIGOPEPTIDE TRANSPORT ATP-BINDING PROTEIN APPD"/>
    <property type="match status" value="1"/>
</dbReference>
<proteinExistence type="inferred from homology"/>
<keyword evidence="4" id="KW-1003">Cell membrane</keyword>
<evidence type="ECO:0000313" key="10">
    <source>
        <dbReference type="Proteomes" id="UP000276349"/>
    </source>
</evidence>
<dbReference type="SUPFAM" id="SSF52540">
    <property type="entry name" value="P-loop containing nucleoside triphosphate hydrolases"/>
    <property type="match status" value="1"/>
</dbReference>
<evidence type="ECO:0000256" key="6">
    <source>
        <dbReference type="ARBA" id="ARBA00022840"/>
    </source>
</evidence>
<dbReference type="InterPro" id="IPR027417">
    <property type="entry name" value="P-loop_NTPase"/>
</dbReference>
<dbReference type="Gene3D" id="3.40.50.300">
    <property type="entry name" value="P-loop containing nucleotide triphosphate hydrolases"/>
    <property type="match status" value="1"/>
</dbReference>
<dbReference type="InterPro" id="IPR050388">
    <property type="entry name" value="ABC_Ni/Peptide_Import"/>
</dbReference>
<evidence type="ECO:0000313" key="9">
    <source>
        <dbReference type="EMBL" id="RTQ93895.1"/>
    </source>
</evidence>
<dbReference type="EMBL" id="RXNR01000015">
    <property type="protein sequence ID" value="RTQ93895.1"/>
    <property type="molecule type" value="Genomic_DNA"/>
</dbReference>
<dbReference type="FunFam" id="3.40.50.300:FF:000016">
    <property type="entry name" value="Oligopeptide ABC transporter ATP-binding component"/>
    <property type="match status" value="1"/>
</dbReference>
<dbReference type="GO" id="GO:0005524">
    <property type="term" value="F:ATP binding"/>
    <property type="evidence" value="ECO:0007669"/>
    <property type="project" value="UniProtKB-KW"/>
</dbReference>
<gene>
    <name evidence="9" type="ORF">EKG35_07180</name>
</gene>
<feature type="domain" description="ABC transporter" evidence="8">
    <location>
        <begin position="6"/>
        <end position="256"/>
    </location>
</feature>
<keyword evidence="5" id="KW-0547">Nucleotide-binding</keyword>
<evidence type="ECO:0000256" key="1">
    <source>
        <dbReference type="ARBA" id="ARBA00004202"/>
    </source>
</evidence>
<evidence type="ECO:0000256" key="2">
    <source>
        <dbReference type="ARBA" id="ARBA00005417"/>
    </source>
</evidence>
<dbReference type="GO" id="GO:0015833">
    <property type="term" value="P:peptide transport"/>
    <property type="evidence" value="ECO:0007669"/>
    <property type="project" value="InterPro"/>
</dbReference>
<dbReference type="NCBIfam" id="TIGR01727">
    <property type="entry name" value="oligo_HPY"/>
    <property type="match status" value="1"/>
</dbReference>
<keyword evidence="6 9" id="KW-0067">ATP-binding</keyword>
<dbReference type="Pfam" id="PF08352">
    <property type="entry name" value="oligo_HPY"/>
    <property type="match status" value="1"/>
</dbReference>
<dbReference type="OrthoDB" id="9802264at2"/>
<sequence>MTESVLQVKELKLGISNGKHKIPIVNGVSFNLNKGETLGIVGESGCGKSLTSLALMGLLPPGIEWQDGDIKITEQSMKGVSHRVWRSVRGQKVAMIFQEPMSSLNPVFTIGNQIVEMIQSHNKMPKEEAKQHAIHMLKTLGIPRAEAVFNEYPHQLSGGMRQRVMIAMALSCNPDILIADEPTTALDVTIQAQILELMKDLQQKMDMSIILITHDLGVVAEMCDRVIVMYAGEIVEQSTVVELFDNPKHPYTKGLLASLPKIEERKEYLSSIKGVVPTAGNMPGGCRFAPRCTARHEKCDVKPVLRNYNDQSMVQCWLYSDN</sequence>
<dbReference type="SMART" id="SM00382">
    <property type="entry name" value="AAA"/>
    <property type="match status" value="1"/>
</dbReference>
<dbReference type="InterPro" id="IPR003593">
    <property type="entry name" value="AAA+_ATPase"/>
</dbReference>
<comment type="caution">
    <text evidence="9">The sequence shown here is derived from an EMBL/GenBank/DDBJ whole genome shotgun (WGS) entry which is preliminary data.</text>
</comment>
<evidence type="ECO:0000256" key="7">
    <source>
        <dbReference type="ARBA" id="ARBA00023136"/>
    </source>
</evidence>
<dbReference type="PROSITE" id="PS50893">
    <property type="entry name" value="ABC_TRANSPORTER_2"/>
    <property type="match status" value="1"/>
</dbReference>
<dbReference type="Proteomes" id="UP000276349">
    <property type="component" value="Unassembled WGS sequence"/>
</dbReference>
<name>A0A431UT99_9BACI</name>
<organism evidence="9 10">
    <name type="scientific">Lysinibacillus telephonicus</name>
    <dbReference type="NCBI Taxonomy" id="1714840"/>
    <lineage>
        <taxon>Bacteria</taxon>
        <taxon>Bacillati</taxon>
        <taxon>Bacillota</taxon>
        <taxon>Bacilli</taxon>
        <taxon>Bacillales</taxon>
        <taxon>Bacillaceae</taxon>
        <taxon>Lysinibacillus</taxon>
    </lineage>
</organism>
<dbReference type="GO" id="GO:0016887">
    <property type="term" value="F:ATP hydrolysis activity"/>
    <property type="evidence" value="ECO:0007669"/>
    <property type="project" value="InterPro"/>
</dbReference>
<comment type="similarity">
    <text evidence="2">Belongs to the ABC transporter superfamily.</text>
</comment>
<dbReference type="PROSITE" id="PS00211">
    <property type="entry name" value="ABC_TRANSPORTER_1"/>
    <property type="match status" value="1"/>
</dbReference>
<dbReference type="Pfam" id="PF00005">
    <property type="entry name" value="ABC_tran"/>
    <property type="match status" value="1"/>
</dbReference>
<keyword evidence="10" id="KW-1185">Reference proteome</keyword>
<dbReference type="AlphaFoldDB" id="A0A431UT99"/>
<dbReference type="GO" id="GO:0005886">
    <property type="term" value="C:plasma membrane"/>
    <property type="evidence" value="ECO:0007669"/>
    <property type="project" value="UniProtKB-SubCell"/>
</dbReference>
<evidence type="ECO:0000256" key="5">
    <source>
        <dbReference type="ARBA" id="ARBA00022741"/>
    </source>
</evidence>
<dbReference type="PANTHER" id="PTHR43297:SF2">
    <property type="entry name" value="DIPEPTIDE TRANSPORT ATP-BINDING PROTEIN DPPD"/>
    <property type="match status" value="1"/>
</dbReference>
<keyword evidence="7" id="KW-0472">Membrane</keyword>
<comment type="subcellular location">
    <subcellularLocation>
        <location evidence="1">Cell membrane</location>
        <topology evidence="1">Peripheral membrane protein</topology>
    </subcellularLocation>
</comment>
<dbReference type="CDD" id="cd03257">
    <property type="entry name" value="ABC_NikE_OppD_transporters"/>
    <property type="match status" value="1"/>
</dbReference>
<dbReference type="RefSeq" id="WP_126293766.1">
    <property type="nucleotide sequence ID" value="NZ_JAXUAO010000101.1"/>
</dbReference>
<evidence type="ECO:0000259" key="8">
    <source>
        <dbReference type="PROSITE" id="PS50893"/>
    </source>
</evidence>
<accession>A0A431UT99</accession>